<name>A0ACC2LUL8_PERAE</name>
<dbReference type="EMBL" id="CM056811">
    <property type="protein sequence ID" value="KAJ8637110.1"/>
    <property type="molecule type" value="Genomic_DNA"/>
</dbReference>
<comment type="caution">
    <text evidence="1">The sequence shown here is derived from an EMBL/GenBank/DDBJ whole genome shotgun (WGS) entry which is preliminary data.</text>
</comment>
<dbReference type="Proteomes" id="UP001234297">
    <property type="component" value="Chromosome 3"/>
</dbReference>
<protein>
    <submittedName>
        <fullName evidence="1">Uncharacterized protein</fullName>
    </submittedName>
</protein>
<gene>
    <name evidence="1" type="ORF">MRB53_011377</name>
</gene>
<accession>A0ACC2LUL8</accession>
<sequence length="109" mass="12562">MQYNTLADYELCRYFLISAGDEMSTVVPRGAPMAHRNSDTANRYEEKIRDAWKLVYTRRSTRLSDFISRSFGASRDCKEFCFVLLGKSQSEAIILLFKSISNSIQKKMS</sequence>
<evidence type="ECO:0000313" key="1">
    <source>
        <dbReference type="EMBL" id="KAJ8637110.1"/>
    </source>
</evidence>
<proteinExistence type="predicted"/>
<keyword evidence="2" id="KW-1185">Reference proteome</keyword>
<evidence type="ECO:0000313" key="2">
    <source>
        <dbReference type="Proteomes" id="UP001234297"/>
    </source>
</evidence>
<organism evidence="1 2">
    <name type="scientific">Persea americana</name>
    <name type="common">Avocado</name>
    <dbReference type="NCBI Taxonomy" id="3435"/>
    <lineage>
        <taxon>Eukaryota</taxon>
        <taxon>Viridiplantae</taxon>
        <taxon>Streptophyta</taxon>
        <taxon>Embryophyta</taxon>
        <taxon>Tracheophyta</taxon>
        <taxon>Spermatophyta</taxon>
        <taxon>Magnoliopsida</taxon>
        <taxon>Magnoliidae</taxon>
        <taxon>Laurales</taxon>
        <taxon>Lauraceae</taxon>
        <taxon>Persea</taxon>
    </lineage>
</organism>
<reference evidence="1 2" key="1">
    <citation type="journal article" date="2022" name="Hortic Res">
        <title>A haplotype resolved chromosomal level avocado genome allows analysis of novel avocado genes.</title>
        <authorList>
            <person name="Nath O."/>
            <person name="Fletcher S.J."/>
            <person name="Hayward A."/>
            <person name="Shaw L.M."/>
            <person name="Masouleh A.K."/>
            <person name="Furtado A."/>
            <person name="Henry R.J."/>
            <person name="Mitter N."/>
        </authorList>
    </citation>
    <scope>NUCLEOTIDE SEQUENCE [LARGE SCALE GENOMIC DNA]</scope>
    <source>
        <strain evidence="2">cv. Hass</strain>
    </source>
</reference>